<dbReference type="PANTHER" id="PTHR37163">
    <property type="entry name" value="CONSERVED PROTEIN"/>
    <property type="match status" value="1"/>
</dbReference>
<keyword evidence="2" id="KW-1185">Reference proteome</keyword>
<comment type="caution">
    <text evidence="1">The sequence shown here is derived from an EMBL/GenBank/DDBJ whole genome shotgun (WGS) entry which is preliminary data.</text>
</comment>
<protein>
    <recommendedName>
        <fullName evidence="3">DUF501 domain-containing protein</fullName>
    </recommendedName>
</protein>
<reference evidence="2" key="1">
    <citation type="journal article" date="2019" name="Int. J. Syst. Evol. Microbiol.">
        <title>The Global Catalogue of Microorganisms (GCM) 10K type strain sequencing project: providing services to taxonomists for standard genome sequencing and annotation.</title>
        <authorList>
            <consortium name="The Broad Institute Genomics Platform"/>
            <consortium name="The Broad Institute Genome Sequencing Center for Infectious Disease"/>
            <person name="Wu L."/>
            <person name="Ma J."/>
        </authorList>
    </citation>
    <scope>NUCLEOTIDE SEQUENCE [LARGE SCALE GENOMIC DNA]</scope>
    <source>
        <strain evidence="2">NBRC 106348</strain>
    </source>
</reference>
<dbReference type="PANTHER" id="PTHR37163:SF1">
    <property type="entry name" value="DUF501 DOMAIN-CONTAINING PROTEIN"/>
    <property type="match status" value="1"/>
</dbReference>
<organism evidence="1 2">
    <name type="scientific">Luteimicrobium album</name>
    <dbReference type="NCBI Taxonomy" id="1054550"/>
    <lineage>
        <taxon>Bacteria</taxon>
        <taxon>Bacillati</taxon>
        <taxon>Actinomycetota</taxon>
        <taxon>Actinomycetes</taxon>
        <taxon>Micrococcales</taxon>
        <taxon>Luteimicrobium</taxon>
    </lineage>
</organism>
<dbReference type="Pfam" id="PF04417">
    <property type="entry name" value="DUF501"/>
    <property type="match status" value="1"/>
</dbReference>
<dbReference type="Proteomes" id="UP001157091">
    <property type="component" value="Unassembled WGS sequence"/>
</dbReference>
<dbReference type="InterPro" id="IPR007511">
    <property type="entry name" value="DUF501"/>
</dbReference>
<name>A0ABQ6I3U8_9MICO</name>
<accession>A0ABQ6I3U8</accession>
<gene>
    <name evidence="1" type="ORF">GCM10025864_26760</name>
</gene>
<evidence type="ECO:0008006" key="3">
    <source>
        <dbReference type="Google" id="ProtNLM"/>
    </source>
</evidence>
<evidence type="ECO:0000313" key="2">
    <source>
        <dbReference type="Proteomes" id="UP001157091"/>
    </source>
</evidence>
<sequence length="139" mass="14591">MRPPARRGDGPRLDDGTPFPTTFYLTHPGVVAAMSTLEARGVMRELNDRLAEDEELAAGHARAHDDYLARRAEVAERAGTGGVPEIAGISAGGLPTRVKCLHALAGHALVAGPGVDVVGDLALEQAADEGLWRADRCTC</sequence>
<dbReference type="EMBL" id="BSUK01000001">
    <property type="protein sequence ID" value="GMA24917.1"/>
    <property type="molecule type" value="Genomic_DNA"/>
</dbReference>
<proteinExistence type="predicted"/>
<evidence type="ECO:0000313" key="1">
    <source>
        <dbReference type="EMBL" id="GMA24917.1"/>
    </source>
</evidence>